<keyword evidence="3 7" id="KW-0812">Transmembrane</keyword>
<evidence type="ECO:0000256" key="7">
    <source>
        <dbReference type="SAM" id="Phobius"/>
    </source>
</evidence>
<dbReference type="InterPro" id="IPR003838">
    <property type="entry name" value="ABC3_permease_C"/>
</dbReference>
<gene>
    <name evidence="10" type="ORF">FEE95_20830</name>
</gene>
<feature type="domain" description="MacB-like periplasmic core" evidence="9">
    <location>
        <begin position="20"/>
        <end position="240"/>
    </location>
</feature>
<feature type="transmembrane region" description="Helical" evidence="7">
    <location>
        <begin position="674"/>
        <end position="698"/>
    </location>
</feature>
<feature type="transmembrane region" description="Helical" evidence="7">
    <location>
        <begin position="21"/>
        <end position="42"/>
    </location>
</feature>
<comment type="subcellular location">
    <subcellularLocation>
        <location evidence="1">Cell membrane</location>
        <topology evidence="1">Multi-pass membrane protein</topology>
    </subcellularLocation>
</comment>
<dbReference type="EMBL" id="VATY01000006">
    <property type="protein sequence ID" value="TMM52135.1"/>
    <property type="molecule type" value="Genomic_DNA"/>
</dbReference>
<protein>
    <submittedName>
        <fullName evidence="10">FtsX-like permease family protein</fullName>
    </submittedName>
</protein>
<dbReference type="Proteomes" id="UP000310314">
    <property type="component" value="Unassembled WGS sequence"/>
</dbReference>
<dbReference type="GO" id="GO:0005886">
    <property type="term" value="C:plasma membrane"/>
    <property type="evidence" value="ECO:0007669"/>
    <property type="project" value="UniProtKB-SubCell"/>
</dbReference>
<feature type="domain" description="ABC3 transporter permease C-terminal" evidence="8">
    <location>
        <begin position="289"/>
        <end position="403"/>
    </location>
</feature>
<evidence type="ECO:0000313" key="11">
    <source>
        <dbReference type="Proteomes" id="UP000310314"/>
    </source>
</evidence>
<feature type="transmembrane region" description="Helical" evidence="7">
    <location>
        <begin position="376"/>
        <end position="400"/>
    </location>
</feature>
<proteinExistence type="inferred from homology"/>
<evidence type="ECO:0000256" key="1">
    <source>
        <dbReference type="ARBA" id="ARBA00004651"/>
    </source>
</evidence>
<dbReference type="PANTHER" id="PTHR30572:SF4">
    <property type="entry name" value="ABC TRANSPORTER PERMEASE YTRF"/>
    <property type="match status" value="1"/>
</dbReference>
<keyword evidence="5 7" id="KW-0472">Membrane</keyword>
<evidence type="ECO:0000256" key="5">
    <source>
        <dbReference type="ARBA" id="ARBA00023136"/>
    </source>
</evidence>
<feature type="transmembrane region" description="Helical" evidence="7">
    <location>
        <begin position="726"/>
        <end position="748"/>
    </location>
</feature>
<accession>A0A5S3PDW8</accession>
<comment type="caution">
    <text evidence="10">The sequence shown here is derived from an EMBL/GenBank/DDBJ whole genome shotgun (WGS) entry which is preliminary data.</text>
</comment>
<evidence type="ECO:0000256" key="2">
    <source>
        <dbReference type="ARBA" id="ARBA00022475"/>
    </source>
</evidence>
<dbReference type="GO" id="GO:0022857">
    <property type="term" value="F:transmembrane transporter activity"/>
    <property type="evidence" value="ECO:0007669"/>
    <property type="project" value="TreeGrafter"/>
</dbReference>
<dbReference type="InterPro" id="IPR050250">
    <property type="entry name" value="Macrolide_Exporter_MacB"/>
</dbReference>
<feature type="transmembrane region" description="Helical" evidence="7">
    <location>
        <begin position="425"/>
        <end position="444"/>
    </location>
</feature>
<name>A0A5S3PDW8_9FLAO</name>
<organism evidence="10 11">
    <name type="scientific">Maribacter algarum</name>
    <name type="common">ex Zhang et al. 2020</name>
    <dbReference type="NCBI Taxonomy" id="2578118"/>
    <lineage>
        <taxon>Bacteria</taxon>
        <taxon>Pseudomonadati</taxon>
        <taxon>Bacteroidota</taxon>
        <taxon>Flavobacteriia</taxon>
        <taxon>Flavobacteriales</taxon>
        <taxon>Flavobacteriaceae</taxon>
        <taxon>Maribacter</taxon>
    </lineage>
</organism>
<evidence type="ECO:0000259" key="8">
    <source>
        <dbReference type="Pfam" id="PF02687"/>
    </source>
</evidence>
<feature type="domain" description="ABC3 transporter permease C-terminal" evidence="8">
    <location>
        <begin position="677"/>
        <end position="788"/>
    </location>
</feature>
<evidence type="ECO:0000259" key="9">
    <source>
        <dbReference type="Pfam" id="PF12704"/>
    </source>
</evidence>
<dbReference type="OrthoDB" id="8740261at2"/>
<keyword evidence="4 7" id="KW-1133">Transmembrane helix</keyword>
<feature type="transmembrane region" description="Helical" evidence="7">
    <location>
        <begin position="283"/>
        <end position="305"/>
    </location>
</feature>
<dbReference type="PANTHER" id="PTHR30572">
    <property type="entry name" value="MEMBRANE COMPONENT OF TRANSPORTER-RELATED"/>
    <property type="match status" value="1"/>
</dbReference>
<feature type="domain" description="MacB-like periplasmic core" evidence="9">
    <location>
        <begin position="432"/>
        <end position="641"/>
    </location>
</feature>
<keyword evidence="11" id="KW-1185">Reference proteome</keyword>
<evidence type="ECO:0000313" key="10">
    <source>
        <dbReference type="EMBL" id="TMM52135.1"/>
    </source>
</evidence>
<feature type="transmembrane region" description="Helical" evidence="7">
    <location>
        <begin position="330"/>
        <end position="356"/>
    </location>
</feature>
<evidence type="ECO:0000256" key="6">
    <source>
        <dbReference type="ARBA" id="ARBA00038076"/>
    </source>
</evidence>
<dbReference type="RefSeq" id="WP_138659978.1">
    <property type="nucleotide sequence ID" value="NZ_VATY01000006.1"/>
</dbReference>
<dbReference type="Pfam" id="PF02687">
    <property type="entry name" value="FtsX"/>
    <property type="match status" value="2"/>
</dbReference>
<evidence type="ECO:0000256" key="3">
    <source>
        <dbReference type="ARBA" id="ARBA00022692"/>
    </source>
</evidence>
<dbReference type="AlphaFoldDB" id="A0A5S3PDW8"/>
<sequence>MFKNYLKIAWRNLKRDQSNSFINIGGLSLGIAATLLIGMWVYNELSYNQEITNYKSIAQVMQNQTFAGEINTSNNQPMQLAPVLRDKYGDHFKHVVTSSFTNNRLLSYNENKISRPGNFMEPGITDMLGLNMLEGSYTALEDPSSIILSKSTSEALFGDENPIGKTIELGTTMKATVAGIYDDLPMNSDFRDLTFIAPWHLLKTTQNYEERLGWGNNWFQTFVETQNGSSMKEISAIIKNAKFDNIDASYQRTKPEVFLHPMDQWHLHTEFENGIVVGGRIEMIWLFSIIGIFILLLACINFMNLATARSVKRSKEVGIRKTIGSQRKQLVFQFFGESLLIVLLAFILSVVLTIVVLPFFNTLIEKSLGLPWTNSYFWLLSMAFILVTAIVSGIYPAIYLSSFKPAKVLKGEITRSTKAGNFRKSLVVFQFAISIALIIATITVNQQIQYAKERPLGYNTERMLYVPINTAEVINSFGSLREELVGLNGVEEVAASDVRITGTYTTNGGFNWKGKDPNMSEEFRTLRATYGFGEMVDWEILRGRNFSRDFKSDSLAMILNETAVAYMGLKDPIGEIIQWGDDEDHELFKVIGVVKDMVTISPYEQAKPSMMILHYGRFLNFVNIKLKASNDTNSTIAQIENVFGKYDPQSIFDYRFLQDDYANNFVEEEKIGSLASIFSFMAILISCLGIFGLAAFMAEQRTKEIGIRKVLGASYYQLLSLLSKDFLILVCVAACIAIPLGIFYMGNWLENYDYRTSVKWWIPAISLVLALGITLLTASFQTVKVILKNPVKSLRTE</sequence>
<reference evidence="10 11" key="1">
    <citation type="submission" date="2019-05" db="EMBL/GenBank/DDBJ databases">
        <authorList>
            <person name="Zhang J.-Y."/>
            <person name="Feg X."/>
            <person name="Du Z.-J."/>
        </authorList>
    </citation>
    <scope>NUCLEOTIDE SEQUENCE [LARGE SCALE GENOMIC DNA]</scope>
    <source>
        <strain evidence="10 11">RZ26</strain>
    </source>
</reference>
<evidence type="ECO:0000256" key="4">
    <source>
        <dbReference type="ARBA" id="ARBA00022989"/>
    </source>
</evidence>
<feature type="transmembrane region" description="Helical" evidence="7">
    <location>
        <begin position="760"/>
        <end position="787"/>
    </location>
</feature>
<comment type="similarity">
    <text evidence="6">Belongs to the ABC-4 integral membrane protein family.</text>
</comment>
<keyword evidence="2" id="KW-1003">Cell membrane</keyword>
<dbReference type="Pfam" id="PF12704">
    <property type="entry name" value="MacB_PCD"/>
    <property type="match status" value="2"/>
</dbReference>
<dbReference type="InterPro" id="IPR025857">
    <property type="entry name" value="MacB_PCD"/>
</dbReference>